<evidence type="ECO:0000313" key="1">
    <source>
        <dbReference type="EMBL" id="KAK5991606.1"/>
    </source>
</evidence>
<dbReference type="EMBL" id="JAVFKD010000014">
    <property type="protein sequence ID" value="KAK5991606.1"/>
    <property type="molecule type" value="Genomic_DNA"/>
</dbReference>
<reference evidence="1 2" key="1">
    <citation type="submission" date="2024-01" db="EMBL/GenBank/DDBJ databases">
        <title>Complete genome of Cladobotryum mycophilum ATHUM6906.</title>
        <authorList>
            <person name="Christinaki A.C."/>
            <person name="Myridakis A.I."/>
            <person name="Kouvelis V.N."/>
        </authorList>
    </citation>
    <scope>NUCLEOTIDE SEQUENCE [LARGE SCALE GENOMIC DNA]</scope>
    <source>
        <strain evidence="1 2">ATHUM6906</strain>
    </source>
</reference>
<comment type="caution">
    <text evidence="1">The sequence shown here is derived from an EMBL/GenBank/DDBJ whole genome shotgun (WGS) entry which is preliminary data.</text>
</comment>
<name>A0ABR0SIE7_9HYPO</name>
<dbReference type="Proteomes" id="UP001338125">
    <property type="component" value="Unassembled WGS sequence"/>
</dbReference>
<gene>
    <name evidence="1" type="ORF">PT974_09891</name>
</gene>
<protein>
    <recommendedName>
        <fullName evidence="3">Insecticidal crystal toxin domain-containing protein</fullName>
    </recommendedName>
</protein>
<evidence type="ECO:0008006" key="3">
    <source>
        <dbReference type="Google" id="ProtNLM"/>
    </source>
</evidence>
<evidence type="ECO:0000313" key="2">
    <source>
        <dbReference type="Proteomes" id="UP001338125"/>
    </source>
</evidence>
<organism evidence="1 2">
    <name type="scientific">Cladobotryum mycophilum</name>
    <dbReference type="NCBI Taxonomy" id="491253"/>
    <lineage>
        <taxon>Eukaryota</taxon>
        <taxon>Fungi</taxon>
        <taxon>Dikarya</taxon>
        <taxon>Ascomycota</taxon>
        <taxon>Pezizomycotina</taxon>
        <taxon>Sordariomycetes</taxon>
        <taxon>Hypocreomycetidae</taxon>
        <taxon>Hypocreales</taxon>
        <taxon>Hypocreaceae</taxon>
        <taxon>Cladobotryum</taxon>
    </lineage>
</organism>
<proteinExistence type="predicted"/>
<keyword evidence="2" id="KW-1185">Reference proteome</keyword>
<accession>A0ABR0SIE7</accession>
<sequence length="342" mass="38499">MALDFHGPAIANGNMPVGSIGMRASHADKVVFHRRGPEPFHFDDSKLGTVVPVLGEIEGYNVNITNLHDIFGINATNFGKVPKRMVVPALKGRHTVENWYETSGYLYVVEPEAWIPEILLLNNLPASKFITQHEKESETITETKFNAGTSAELTISARASYFGVTAEAKSHSSMSFQYTKSTTTKETLKTTGKTGDQPVYQLALYPLLKCKVIKRQRIEYTINDSSEEIKWGTHSYEKWFWDNHYVNPNRLDEVEKATLHPVPMEGNGLGNKAYMLPVPQLTKSGELDVLTLLTRTGWKGWYRYDAHEWENVNMEITVAAPDNHVAFRPAMTWTTLPPLSPS</sequence>